<gene>
    <name evidence="1" type="ORF">ACFOW8_22940</name>
</gene>
<keyword evidence="2" id="KW-1185">Reference proteome</keyword>
<dbReference type="Proteomes" id="UP001595767">
    <property type="component" value="Unassembled WGS sequence"/>
</dbReference>
<evidence type="ECO:0000313" key="1">
    <source>
        <dbReference type="EMBL" id="MFC4127786.1"/>
    </source>
</evidence>
<comment type="caution">
    <text evidence="1">The sequence shown here is derived from an EMBL/GenBank/DDBJ whole genome shotgun (WGS) entry which is preliminary data.</text>
</comment>
<sequence length="206" mass="22950">MNGKPVAPPLGNQIQFASSIKPSSQSVHGIVEKLGITSLEGEHRSAHRSHESIGKRQIYHIDDVRCIFLGEVVNTDCCVGALEHSHKFSIRRPRFGPPPKDQSGKIVEAPEHEQDQTLFACCGLRRVPNLRQERVSARRKPSQVVSRSRNHAVEFSIICLGASRNHGLDRYRRILEGASAELARSFRLDKAHPTSEQRVTVVSGPR</sequence>
<accession>A0ABV8LAB0</accession>
<dbReference type="RefSeq" id="WP_378553494.1">
    <property type="nucleotide sequence ID" value="NZ_JBHSBA010000015.1"/>
</dbReference>
<reference evidence="2" key="1">
    <citation type="journal article" date="2019" name="Int. J. Syst. Evol. Microbiol.">
        <title>The Global Catalogue of Microorganisms (GCM) 10K type strain sequencing project: providing services to taxonomists for standard genome sequencing and annotation.</title>
        <authorList>
            <consortium name="The Broad Institute Genomics Platform"/>
            <consortium name="The Broad Institute Genome Sequencing Center for Infectious Disease"/>
            <person name="Wu L."/>
            <person name="Ma J."/>
        </authorList>
    </citation>
    <scope>NUCLEOTIDE SEQUENCE [LARGE SCALE GENOMIC DNA]</scope>
    <source>
        <strain evidence="2">CGMCC 4.7204</strain>
    </source>
</reference>
<dbReference type="EMBL" id="JBHSBA010000015">
    <property type="protein sequence ID" value="MFC4127786.1"/>
    <property type="molecule type" value="Genomic_DNA"/>
</dbReference>
<protein>
    <submittedName>
        <fullName evidence="1">Uncharacterized protein</fullName>
    </submittedName>
</protein>
<proteinExistence type="predicted"/>
<name>A0ABV8LAB0_9NOCA</name>
<organism evidence="1 2">
    <name type="scientific">Nocardia rhizosphaerae</name>
    <dbReference type="NCBI Taxonomy" id="1691571"/>
    <lineage>
        <taxon>Bacteria</taxon>
        <taxon>Bacillati</taxon>
        <taxon>Actinomycetota</taxon>
        <taxon>Actinomycetes</taxon>
        <taxon>Mycobacteriales</taxon>
        <taxon>Nocardiaceae</taxon>
        <taxon>Nocardia</taxon>
    </lineage>
</organism>
<evidence type="ECO:0000313" key="2">
    <source>
        <dbReference type="Proteomes" id="UP001595767"/>
    </source>
</evidence>